<evidence type="ECO:0000313" key="2">
    <source>
        <dbReference type="Proteomes" id="UP000069135"/>
    </source>
</evidence>
<reference evidence="1 2" key="2">
    <citation type="journal article" date="2016" name="PeerJ">
        <title>Analysis of five complete genome sequences for members of the class Peribacteria in the recently recognized Peregrinibacteria bacterial phylum.</title>
        <authorList>
            <person name="Anantharaman K."/>
            <person name="Brown C.T."/>
            <person name="Burstein D."/>
            <person name="Castelle C.J."/>
            <person name="Probst A.J."/>
            <person name="Thomas B.C."/>
            <person name="Williams K.H."/>
            <person name="Banfield J.F."/>
        </authorList>
    </citation>
    <scope>NUCLEOTIDE SEQUENCE [LARGE SCALE GENOMIC DNA]</scope>
    <source>
        <strain evidence="1">RIFOXYD1_FULL_PER-ii_59_16</strain>
    </source>
</reference>
<name>A0A0S1SKX5_9BACT</name>
<sequence>MRALPQTAAYFLHDIVPAHTADTGTRYLPGVNIRIDSADKIGDLLLLRRERNHTDVLALPVISANPLISQGNIHHTSHGPRYDGVSR</sequence>
<organism evidence="1 2">
    <name type="scientific">Candidatus Peribacter riflensis</name>
    <dbReference type="NCBI Taxonomy" id="1735162"/>
    <lineage>
        <taxon>Bacteria</taxon>
        <taxon>Candidatus Peregrinibacteriota</taxon>
        <taxon>Candidatus Peribacteria</taxon>
        <taxon>Candidatus Peribacterales</taxon>
        <taxon>Candidatus Peribacteraceae</taxon>
        <taxon>Candidatus Peribacter</taxon>
    </lineage>
</organism>
<evidence type="ECO:0000313" key="1">
    <source>
        <dbReference type="EMBL" id="ALM13288.1"/>
    </source>
</evidence>
<dbReference type="KEGG" id="prf:PeribacterA2_0607"/>
<dbReference type="AlphaFoldDB" id="A0A0S1SKX5"/>
<dbReference type="STRING" id="1735162.PeribacterB2_0607"/>
<accession>A0A0S1SS65</accession>
<accession>A0A0S1SF86</accession>
<gene>
    <name evidence="1" type="ORF">PeribacterD1_0608</name>
</gene>
<dbReference type="Proteomes" id="UP000069135">
    <property type="component" value="Chromosome"/>
</dbReference>
<reference evidence="2" key="1">
    <citation type="submission" date="2015-10" db="EMBL/GenBank/DDBJ databases">
        <title>Analysis of five complete genome sequences for members of the class Peribacteria in the recently recognized Peregrinibacteria bacterial phylum.</title>
        <authorList>
            <person name="Anantharaman K."/>
            <person name="Brown C.T."/>
            <person name="Burstein D."/>
            <person name="Castelle C.J."/>
            <person name="Probst A.J."/>
            <person name="Thomas B.C."/>
            <person name="Williams K.H."/>
            <person name="Banfield J.F."/>
        </authorList>
    </citation>
    <scope>NUCLEOTIDE SEQUENCE [LARGE SCALE GENOMIC DNA]</scope>
</reference>
<protein>
    <submittedName>
        <fullName evidence="1">Uncharacterized protein</fullName>
    </submittedName>
</protein>
<accession>A0A0S1SNH4</accession>
<accession>A0A0S1SWJ5</accession>
<dbReference type="EMBL" id="CP013065">
    <property type="protein sequence ID" value="ALM13288.1"/>
    <property type="molecule type" value="Genomic_DNA"/>
</dbReference>
<accession>A0A0S1SKX5</accession>
<proteinExistence type="predicted"/>